<dbReference type="GO" id="GO:0003677">
    <property type="term" value="F:DNA binding"/>
    <property type="evidence" value="ECO:0007669"/>
    <property type="project" value="UniProtKB-KW"/>
</dbReference>
<dbReference type="Pfam" id="PF07729">
    <property type="entry name" value="FCD"/>
    <property type="match status" value="1"/>
</dbReference>
<dbReference type="SMART" id="SM00895">
    <property type="entry name" value="FCD"/>
    <property type="match status" value="1"/>
</dbReference>
<dbReference type="InterPro" id="IPR011711">
    <property type="entry name" value="GntR_C"/>
</dbReference>
<dbReference type="Pfam" id="PF00392">
    <property type="entry name" value="GntR"/>
    <property type="match status" value="1"/>
</dbReference>
<dbReference type="PANTHER" id="PTHR43537:SF24">
    <property type="entry name" value="GLUCONATE OPERON TRANSCRIPTIONAL REPRESSOR"/>
    <property type="match status" value="1"/>
</dbReference>
<comment type="caution">
    <text evidence="5">The sequence shown here is derived from an EMBL/GenBank/DDBJ whole genome shotgun (WGS) entry which is preliminary data.</text>
</comment>
<dbReference type="PROSITE" id="PS50949">
    <property type="entry name" value="HTH_GNTR"/>
    <property type="match status" value="1"/>
</dbReference>
<dbReference type="AlphaFoldDB" id="A0AAE3ZET4"/>
<evidence type="ECO:0000259" key="4">
    <source>
        <dbReference type="PROSITE" id="PS50949"/>
    </source>
</evidence>
<keyword evidence="2 5" id="KW-0238">DNA-binding</keyword>
<dbReference type="Proteomes" id="UP001180845">
    <property type="component" value="Unassembled WGS sequence"/>
</dbReference>
<dbReference type="InterPro" id="IPR036388">
    <property type="entry name" value="WH-like_DNA-bd_sf"/>
</dbReference>
<dbReference type="RefSeq" id="WP_310276047.1">
    <property type="nucleotide sequence ID" value="NZ_JAVDXW010000001.1"/>
</dbReference>
<dbReference type="SUPFAM" id="SSF48008">
    <property type="entry name" value="GntR ligand-binding domain-like"/>
    <property type="match status" value="1"/>
</dbReference>
<dbReference type="SUPFAM" id="SSF46785">
    <property type="entry name" value="Winged helix' DNA-binding domain"/>
    <property type="match status" value="1"/>
</dbReference>
<feature type="domain" description="HTH gntR-type" evidence="4">
    <location>
        <begin position="13"/>
        <end position="80"/>
    </location>
</feature>
<dbReference type="GO" id="GO:0003700">
    <property type="term" value="F:DNA-binding transcription factor activity"/>
    <property type="evidence" value="ECO:0007669"/>
    <property type="project" value="InterPro"/>
</dbReference>
<evidence type="ECO:0000313" key="6">
    <source>
        <dbReference type="Proteomes" id="UP001180845"/>
    </source>
</evidence>
<dbReference type="Gene3D" id="1.10.10.10">
    <property type="entry name" value="Winged helix-like DNA-binding domain superfamily/Winged helix DNA-binding domain"/>
    <property type="match status" value="1"/>
</dbReference>
<organism evidence="5 6">
    <name type="scientific">Haloactinomyces albus</name>
    <dbReference type="NCBI Taxonomy" id="1352928"/>
    <lineage>
        <taxon>Bacteria</taxon>
        <taxon>Bacillati</taxon>
        <taxon>Actinomycetota</taxon>
        <taxon>Actinomycetes</taxon>
        <taxon>Actinopolysporales</taxon>
        <taxon>Actinopolysporaceae</taxon>
        <taxon>Haloactinomyces</taxon>
    </lineage>
</organism>
<keyword evidence="1" id="KW-0805">Transcription regulation</keyword>
<keyword evidence="3" id="KW-0804">Transcription</keyword>
<reference evidence="5" key="1">
    <citation type="submission" date="2023-07" db="EMBL/GenBank/DDBJ databases">
        <title>Sequencing the genomes of 1000 actinobacteria strains.</title>
        <authorList>
            <person name="Klenk H.-P."/>
        </authorList>
    </citation>
    <scope>NUCLEOTIDE SEQUENCE</scope>
    <source>
        <strain evidence="5">DSM 45977</strain>
    </source>
</reference>
<sequence length="229" mass="25609">MAEEEMVGRPERLSKSQRAYQTIKSRITEGDYGPGHRLVLGRLARELEVSPVPIREAIRLLEAEGFVEFERNVGAQVSAINPVEYAHTMEMLAIVEGAATGLAAPHITAEVLATATEINDRMRTTLRDFDPRGFTHLNHEFHEALFTPCPNPYLLDMVRRGWTRLASIRESSFSFVPGRAEESVAEHDRLLELLRGGADPAEVEQAARAHRTATMTAFLSREHHEAKEG</sequence>
<dbReference type="InterPro" id="IPR008920">
    <property type="entry name" value="TF_FadR/GntR_C"/>
</dbReference>
<accession>A0AAE3ZET4</accession>
<evidence type="ECO:0000256" key="1">
    <source>
        <dbReference type="ARBA" id="ARBA00023015"/>
    </source>
</evidence>
<evidence type="ECO:0000256" key="2">
    <source>
        <dbReference type="ARBA" id="ARBA00023125"/>
    </source>
</evidence>
<proteinExistence type="predicted"/>
<dbReference type="InterPro" id="IPR036390">
    <property type="entry name" value="WH_DNA-bd_sf"/>
</dbReference>
<dbReference type="SMART" id="SM00345">
    <property type="entry name" value="HTH_GNTR"/>
    <property type="match status" value="1"/>
</dbReference>
<dbReference type="InterPro" id="IPR000524">
    <property type="entry name" value="Tscrpt_reg_HTH_GntR"/>
</dbReference>
<keyword evidence="6" id="KW-1185">Reference proteome</keyword>
<dbReference type="CDD" id="cd07377">
    <property type="entry name" value="WHTH_GntR"/>
    <property type="match status" value="1"/>
</dbReference>
<dbReference type="EMBL" id="JAVDXW010000001">
    <property type="protein sequence ID" value="MDR7303621.1"/>
    <property type="molecule type" value="Genomic_DNA"/>
</dbReference>
<evidence type="ECO:0000256" key="3">
    <source>
        <dbReference type="ARBA" id="ARBA00023163"/>
    </source>
</evidence>
<name>A0AAE3ZET4_9ACTN</name>
<dbReference type="PANTHER" id="PTHR43537">
    <property type="entry name" value="TRANSCRIPTIONAL REGULATOR, GNTR FAMILY"/>
    <property type="match status" value="1"/>
</dbReference>
<gene>
    <name evidence="5" type="ORF">JOF55_003802</name>
</gene>
<dbReference type="Gene3D" id="1.20.120.530">
    <property type="entry name" value="GntR ligand-binding domain-like"/>
    <property type="match status" value="1"/>
</dbReference>
<protein>
    <submittedName>
        <fullName evidence="5">DNA-binding GntR family transcriptional regulator</fullName>
    </submittedName>
</protein>
<evidence type="ECO:0000313" key="5">
    <source>
        <dbReference type="EMBL" id="MDR7303621.1"/>
    </source>
</evidence>